<name>A0AA40E184_9PEZI</name>
<accession>A0AA40E184</accession>
<evidence type="ECO:0000313" key="2">
    <source>
        <dbReference type="Proteomes" id="UP001172102"/>
    </source>
</evidence>
<reference evidence="1" key="1">
    <citation type="submission" date="2023-06" db="EMBL/GenBank/DDBJ databases">
        <title>Genome-scale phylogeny and comparative genomics of the fungal order Sordariales.</title>
        <authorList>
            <consortium name="Lawrence Berkeley National Laboratory"/>
            <person name="Hensen N."/>
            <person name="Bonometti L."/>
            <person name="Westerberg I."/>
            <person name="Brannstrom I.O."/>
            <person name="Guillou S."/>
            <person name="Cros-Aarteil S."/>
            <person name="Calhoun S."/>
            <person name="Haridas S."/>
            <person name="Kuo A."/>
            <person name="Mondo S."/>
            <person name="Pangilinan J."/>
            <person name="Riley R."/>
            <person name="Labutti K."/>
            <person name="Andreopoulos B."/>
            <person name="Lipzen A."/>
            <person name="Chen C."/>
            <person name="Yanf M."/>
            <person name="Daum C."/>
            <person name="Ng V."/>
            <person name="Clum A."/>
            <person name="Steindorff A."/>
            <person name="Ohm R."/>
            <person name="Martin F."/>
            <person name="Silar P."/>
            <person name="Natvig D."/>
            <person name="Lalanne C."/>
            <person name="Gautier V."/>
            <person name="Ament-Velasquez S.L."/>
            <person name="Kruys A."/>
            <person name="Hutchinson M.I."/>
            <person name="Powell A.J."/>
            <person name="Barry K."/>
            <person name="Miller A.N."/>
            <person name="Grigoriev I.V."/>
            <person name="Debuchy R."/>
            <person name="Gladieux P."/>
            <person name="Thoren M.H."/>
            <person name="Johannesson H."/>
        </authorList>
    </citation>
    <scope>NUCLEOTIDE SEQUENCE</scope>
    <source>
        <strain evidence="1">SMH4607-1</strain>
    </source>
</reference>
<organism evidence="1 2">
    <name type="scientific">Lasiosphaeris hirsuta</name>
    <dbReference type="NCBI Taxonomy" id="260670"/>
    <lineage>
        <taxon>Eukaryota</taxon>
        <taxon>Fungi</taxon>
        <taxon>Dikarya</taxon>
        <taxon>Ascomycota</taxon>
        <taxon>Pezizomycotina</taxon>
        <taxon>Sordariomycetes</taxon>
        <taxon>Sordariomycetidae</taxon>
        <taxon>Sordariales</taxon>
        <taxon>Lasiosphaeriaceae</taxon>
        <taxon>Lasiosphaeris</taxon>
    </lineage>
</organism>
<gene>
    <name evidence="1" type="ORF">B0H67DRAFT_644325</name>
</gene>
<keyword evidence="2" id="KW-1185">Reference proteome</keyword>
<comment type="caution">
    <text evidence="1">The sequence shown here is derived from an EMBL/GenBank/DDBJ whole genome shotgun (WGS) entry which is preliminary data.</text>
</comment>
<proteinExistence type="predicted"/>
<dbReference type="EMBL" id="JAUKUA010000003">
    <property type="protein sequence ID" value="KAK0721177.1"/>
    <property type="molecule type" value="Genomic_DNA"/>
</dbReference>
<dbReference type="AlphaFoldDB" id="A0AA40E184"/>
<dbReference type="Proteomes" id="UP001172102">
    <property type="component" value="Unassembled WGS sequence"/>
</dbReference>
<protein>
    <submittedName>
        <fullName evidence="1">Uncharacterized protein</fullName>
    </submittedName>
</protein>
<evidence type="ECO:0000313" key="1">
    <source>
        <dbReference type="EMBL" id="KAK0721177.1"/>
    </source>
</evidence>
<sequence>MADAPEMTSTSTFTAPTTFLPQLPGLFATARRYLLDNFSVTVVHALGHWLIFGSSDMYFNPFVGEAGERYIDAEEEGEMEMDEAIIACFKQYTIPITEAIIGLAGLFPECDAMTFVVDTIVVENRESATQYLAYTEVFDPLIEEKWRDPFWLPGWTAGGNSSAYGVS</sequence>